<gene>
    <name evidence="9" type="ORF">NE237_008578</name>
</gene>
<feature type="domain" description="DTW" evidence="8">
    <location>
        <begin position="28"/>
        <end position="249"/>
    </location>
</feature>
<dbReference type="EMBL" id="JAMYWD010000002">
    <property type="protein sequence ID" value="KAJ4977798.1"/>
    <property type="molecule type" value="Genomic_DNA"/>
</dbReference>
<dbReference type="InterPro" id="IPR005636">
    <property type="entry name" value="DTW"/>
</dbReference>
<dbReference type="SMART" id="SM01144">
    <property type="entry name" value="DTW"/>
    <property type="match status" value="1"/>
</dbReference>
<evidence type="ECO:0000313" key="10">
    <source>
        <dbReference type="Proteomes" id="UP001141806"/>
    </source>
</evidence>
<name>A0A9Q0KVT8_9MAGN</name>
<dbReference type="Pfam" id="PF03942">
    <property type="entry name" value="DTW"/>
    <property type="match status" value="1"/>
</dbReference>
<dbReference type="Proteomes" id="UP001141806">
    <property type="component" value="Unassembled WGS sequence"/>
</dbReference>
<dbReference type="GO" id="GO:0016432">
    <property type="term" value="F:tRNA-uridine aminocarboxypropyltransferase activity"/>
    <property type="evidence" value="ECO:0007669"/>
    <property type="project" value="UniProtKB-EC"/>
</dbReference>
<evidence type="ECO:0000259" key="8">
    <source>
        <dbReference type="SMART" id="SM01144"/>
    </source>
</evidence>
<evidence type="ECO:0000256" key="1">
    <source>
        <dbReference type="ARBA" id="ARBA00012386"/>
    </source>
</evidence>
<dbReference type="PANTHER" id="PTHR21392">
    <property type="entry name" value="TRNA-URIDINE AMINOCARBOXYPROPYLTRANSFERASE 2"/>
    <property type="match status" value="1"/>
</dbReference>
<proteinExistence type="inferred from homology"/>
<keyword evidence="3" id="KW-0949">S-adenosyl-L-methionine</keyword>
<dbReference type="InterPro" id="IPR039262">
    <property type="entry name" value="DTWD2/TAPT"/>
</dbReference>
<evidence type="ECO:0000256" key="4">
    <source>
        <dbReference type="ARBA" id="ARBA00022694"/>
    </source>
</evidence>
<keyword evidence="2" id="KW-0808">Transferase</keyword>
<comment type="catalytic activity">
    <reaction evidence="6">
        <text>a uridine in tRNA + S-adenosyl-L-methionine = a 3-[(3S)-3-amino-3-carboxypropyl]uridine in tRNA + S-methyl-5'-thioadenosine + H(+)</text>
        <dbReference type="Rhea" id="RHEA:62432"/>
        <dbReference type="Rhea" id="RHEA-COMP:13339"/>
        <dbReference type="Rhea" id="RHEA-COMP:16092"/>
        <dbReference type="ChEBI" id="CHEBI:15378"/>
        <dbReference type="ChEBI" id="CHEBI:17509"/>
        <dbReference type="ChEBI" id="CHEBI:59789"/>
        <dbReference type="ChEBI" id="CHEBI:65315"/>
        <dbReference type="ChEBI" id="CHEBI:82930"/>
        <dbReference type="EC" id="2.5.1.25"/>
    </reaction>
</comment>
<dbReference type="EC" id="2.5.1.25" evidence="1"/>
<dbReference type="GO" id="GO:0008033">
    <property type="term" value="P:tRNA processing"/>
    <property type="evidence" value="ECO:0007669"/>
    <property type="project" value="UniProtKB-KW"/>
</dbReference>
<comment type="similarity">
    <text evidence="5">Belongs to the TDD superfamily. DTWD2 family.</text>
</comment>
<comment type="caution">
    <text evidence="9">The sequence shown here is derived from an EMBL/GenBank/DDBJ whole genome shotgun (WGS) entry which is preliminary data.</text>
</comment>
<evidence type="ECO:0000256" key="5">
    <source>
        <dbReference type="ARBA" id="ARBA00034489"/>
    </source>
</evidence>
<keyword evidence="4" id="KW-0819">tRNA processing</keyword>
<evidence type="ECO:0000313" key="9">
    <source>
        <dbReference type="EMBL" id="KAJ4977798.1"/>
    </source>
</evidence>
<protein>
    <recommendedName>
        <fullName evidence="1">tRNA-uridine aminocarboxypropyltransferase</fullName>
        <ecNumber evidence="1">2.5.1.25</ecNumber>
    </recommendedName>
</protein>
<feature type="region of interest" description="Disordered" evidence="7">
    <location>
        <begin position="254"/>
        <end position="275"/>
    </location>
</feature>
<reference evidence="9" key="1">
    <citation type="journal article" date="2023" name="Plant J.">
        <title>The genome of the king protea, Protea cynaroides.</title>
        <authorList>
            <person name="Chang J."/>
            <person name="Duong T.A."/>
            <person name="Schoeman C."/>
            <person name="Ma X."/>
            <person name="Roodt D."/>
            <person name="Barker N."/>
            <person name="Li Z."/>
            <person name="Van de Peer Y."/>
            <person name="Mizrachi E."/>
        </authorList>
    </citation>
    <scope>NUCLEOTIDE SEQUENCE</scope>
    <source>
        <tissue evidence="9">Young leaves</tissue>
    </source>
</reference>
<feature type="compositionally biased region" description="Acidic residues" evidence="7">
    <location>
        <begin position="1"/>
        <end position="15"/>
    </location>
</feature>
<evidence type="ECO:0000256" key="6">
    <source>
        <dbReference type="ARBA" id="ARBA00048718"/>
    </source>
</evidence>
<evidence type="ECO:0000256" key="2">
    <source>
        <dbReference type="ARBA" id="ARBA00022679"/>
    </source>
</evidence>
<accession>A0A9Q0KVT8</accession>
<sequence length="275" mass="31025">MEESELPNFELEETSGNDNDDRRIPSEKREICLNGCDRPANVCLCNELPSEPISTSTQIFILHHPHELRHRLATVPILCKCLRNCQTLVGRRLRKGSFPLLDSLHNASINYHSGPHRAIFLFPGTDSSPAIELNQWVSSSSSSEDSLSDLVLIVFDGTWKHAKEMMAASLPFLSKFASKVCLDHDVSVEGETIFDSDLILRKEPFRGCMSTMEAVARSLRVLEPNGVEIEQRLISVLRAMVRFQASYLKPLKPRPKLSKKRKEDEKKNSTLQLGL</sequence>
<dbReference type="AlphaFoldDB" id="A0A9Q0KVT8"/>
<evidence type="ECO:0000256" key="3">
    <source>
        <dbReference type="ARBA" id="ARBA00022691"/>
    </source>
</evidence>
<feature type="region of interest" description="Disordered" evidence="7">
    <location>
        <begin position="1"/>
        <end position="23"/>
    </location>
</feature>
<organism evidence="9 10">
    <name type="scientific">Protea cynaroides</name>
    <dbReference type="NCBI Taxonomy" id="273540"/>
    <lineage>
        <taxon>Eukaryota</taxon>
        <taxon>Viridiplantae</taxon>
        <taxon>Streptophyta</taxon>
        <taxon>Embryophyta</taxon>
        <taxon>Tracheophyta</taxon>
        <taxon>Spermatophyta</taxon>
        <taxon>Magnoliopsida</taxon>
        <taxon>Proteales</taxon>
        <taxon>Proteaceae</taxon>
        <taxon>Protea</taxon>
    </lineage>
</organism>
<dbReference type="PANTHER" id="PTHR21392:SF0">
    <property type="entry name" value="TRNA-URIDINE AMINOCARBOXYPROPYLTRANSFERASE 2"/>
    <property type="match status" value="1"/>
</dbReference>
<dbReference type="OrthoDB" id="408541at2759"/>
<keyword evidence="10" id="KW-1185">Reference proteome</keyword>
<evidence type="ECO:0000256" key="7">
    <source>
        <dbReference type="SAM" id="MobiDB-lite"/>
    </source>
</evidence>